<keyword evidence="9" id="KW-0289">Folate biosynthesis</keyword>
<evidence type="ECO:0000256" key="12">
    <source>
        <dbReference type="ARBA" id="ARBA00033413"/>
    </source>
</evidence>
<dbReference type="RefSeq" id="WP_246135307.1">
    <property type="nucleotide sequence ID" value="NZ_BJYR01000037.1"/>
</dbReference>
<comment type="similarity">
    <text evidence="2">Belongs to the HPPK family.</text>
</comment>
<gene>
    <name evidence="14" type="ORF">NSE01_39940</name>
</gene>
<accession>A0A512AR69</accession>
<dbReference type="PANTHER" id="PTHR43071">
    <property type="entry name" value="2-AMINO-4-HYDROXY-6-HYDROXYMETHYLDIHYDROPTERIDINE PYROPHOSPHOKINASE"/>
    <property type="match status" value="1"/>
</dbReference>
<dbReference type="GO" id="GO:0016301">
    <property type="term" value="F:kinase activity"/>
    <property type="evidence" value="ECO:0007669"/>
    <property type="project" value="UniProtKB-KW"/>
</dbReference>
<evidence type="ECO:0000256" key="9">
    <source>
        <dbReference type="ARBA" id="ARBA00022909"/>
    </source>
</evidence>
<evidence type="ECO:0000256" key="4">
    <source>
        <dbReference type="ARBA" id="ARBA00016218"/>
    </source>
</evidence>
<dbReference type="GO" id="GO:0046654">
    <property type="term" value="P:tetrahydrofolate biosynthetic process"/>
    <property type="evidence" value="ECO:0007669"/>
    <property type="project" value="UniProtKB-UniPathway"/>
</dbReference>
<evidence type="ECO:0000256" key="5">
    <source>
        <dbReference type="ARBA" id="ARBA00022679"/>
    </source>
</evidence>
<sequence>MIALGSNQRHPHYGPPPKVLCAALAAMAGEGLTIEAASPIITSAPVGPSRRRYANAAARIATPLDPPALLALLQQIEARFGRIRRGQRWGARTLDLDLILWSGGPWRSKTLTIPHPLFRQRDFVLTPAAKVAPDWRDPHRTCTIRHLHARLTRPRPTPR</sequence>
<keyword evidence="7" id="KW-0418">Kinase</keyword>
<dbReference type="GO" id="GO:0005524">
    <property type="term" value="F:ATP binding"/>
    <property type="evidence" value="ECO:0007669"/>
    <property type="project" value="UniProtKB-KW"/>
</dbReference>
<feature type="domain" description="7,8-dihydro-6-hydroxymethylpterin-pyrophosphokinase" evidence="13">
    <location>
        <begin position="88"/>
        <end position="99"/>
    </location>
</feature>
<keyword evidence="6" id="KW-0547">Nucleotide-binding</keyword>
<evidence type="ECO:0000313" key="14">
    <source>
        <dbReference type="EMBL" id="GEO02162.1"/>
    </source>
</evidence>
<dbReference type="SUPFAM" id="SSF55083">
    <property type="entry name" value="6-hydroxymethyl-7,8-dihydropterin pyrophosphokinase, HPPK"/>
    <property type="match status" value="1"/>
</dbReference>
<dbReference type="EC" id="2.7.6.3" evidence="3"/>
<proteinExistence type="inferred from homology"/>
<evidence type="ECO:0000256" key="6">
    <source>
        <dbReference type="ARBA" id="ARBA00022741"/>
    </source>
</evidence>
<keyword evidence="8" id="KW-0067">ATP-binding</keyword>
<name>A0A512AR69_9SPHN</name>
<reference evidence="14 15" key="1">
    <citation type="submission" date="2019-07" db="EMBL/GenBank/DDBJ databases">
        <title>Whole genome shotgun sequence of Novosphingobium sediminis NBRC 106119.</title>
        <authorList>
            <person name="Hosoyama A."/>
            <person name="Uohara A."/>
            <person name="Ohji S."/>
            <person name="Ichikawa N."/>
        </authorList>
    </citation>
    <scope>NUCLEOTIDE SEQUENCE [LARGE SCALE GENOMIC DNA]</scope>
    <source>
        <strain evidence="14 15">NBRC 106119</strain>
    </source>
</reference>
<evidence type="ECO:0000259" key="13">
    <source>
        <dbReference type="PROSITE" id="PS00794"/>
    </source>
</evidence>
<evidence type="ECO:0000256" key="10">
    <source>
        <dbReference type="ARBA" id="ARBA00029409"/>
    </source>
</evidence>
<dbReference type="AlphaFoldDB" id="A0A512AR69"/>
<dbReference type="InterPro" id="IPR035907">
    <property type="entry name" value="Hppk_sf"/>
</dbReference>
<dbReference type="EMBL" id="BJYR01000037">
    <property type="protein sequence ID" value="GEO02162.1"/>
    <property type="molecule type" value="Genomic_DNA"/>
</dbReference>
<evidence type="ECO:0000256" key="2">
    <source>
        <dbReference type="ARBA" id="ARBA00005810"/>
    </source>
</evidence>
<dbReference type="Proteomes" id="UP000321464">
    <property type="component" value="Unassembled WGS sequence"/>
</dbReference>
<dbReference type="InterPro" id="IPR000550">
    <property type="entry name" value="Hppk"/>
</dbReference>
<dbReference type="PROSITE" id="PS00794">
    <property type="entry name" value="HPPK"/>
    <property type="match status" value="1"/>
</dbReference>
<evidence type="ECO:0000256" key="8">
    <source>
        <dbReference type="ARBA" id="ARBA00022840"/>
    </source>
</evidence>
<dbReference type="NCBIfam" id="TIGR01498">
    <property type="entry name" value="folK"/>
    <property type="match status" value="1"/>
</dbReference>
<keyword evidence="15" id="KW-1185">Reference proteome</keyword>
<dbReference type="PANTHER" id="PTHR43071:SF1">
    <property type="entry name" value="2-AMINO-4-HYDROXY-6-HYDROXYMETHYLDIHYDROPTERIDINE PYROPHOSPHOKINASE"/>
    <property type="match status" value="1"/>
</dbReference>
<evidence type="ECO:0000256" key="3">
    <source>
        <dbReference type="ARBA" id="ARBA00013253"/>
    </source>
</evidence>
<protein>
    <recommendedName>
        <fullName evidence="4">2-amino-4-hydroxy-6-hydroxymethyldihydropteridine pyrophosphokinase</fullName>
        <ecNumber evidence="3">2.7.6.3</ecNumber>
    </recommendedName>
    <alternativeName>
        <fullName evidence="11">6-hydroxymethyl-7,8-dihydropterin pyrophosphokinase</fullName>
    </alternativeName>
    <alternativeName>
        <fullName evidence="12">7,8-dihydro-6-hydroxymethylpterin-pyrophosphokinase</fullName>
    </alternativeName>
</protein>
<dbReference type="Gene3D" id="3.30.70.560">
    <property type="entry name" value="7,8-Dihydro-6-hydroxymethylpterin-pyrophosphokinase HPPK"/>
    <property type="match status" value="1"/>
</dbReference>
<dbReference type="GO" id="GO:0046656">
    <property type="term" value="P:folic acid biosynthetic process"/>
    <property type="evidence" value="ECO:0007669"/>
    <property type="project" value="UniProtKB-KW"/>
</dbReference>
<comment type="pathway">
    <text evidence="1">Cofactor biosynthesis; tetrahydrofolate biosynthesis; 2-amino-4-hydroxy-6-hydroxymethyl-7,8-dihydropteridine diphosphate from 7,8-dihydroneopterin triphosphate: step 4/4.</text>
</comment>
<evidence type="ECO:0000256" key="1">
    <source>
        <dbReference type="ARBA" id="ARBA00005051"/>
    </source>
</evidence>
<dbReference type="Pfam" id="PF01288">
    <property type="entry name" value="HPPK"/>
    <property type="match status" value="1"/>
</dbReference>
<evidence type="ECO:0000313" key="15">
    <source>
        <dbReference type="Proteomes" id="UP000321464"/>
    </source>
</evidence>
<comment type="function">
    <text evidence="10">Catalyzes the transfer of pyrophosphate from adenosine triphosphate (ATP) to 6-hydroxymethyl-7,8-dihydropterin, an enzymatic step in folate biosynthesis pathway.</text>
</comment>
<comment type="caution">
    <text evidence="14">The sequence shown here is derived from an EMBL/GenBank/DDBJ whole genome shotgun (WGS) entry which is preliminary data.</text>
</comment>
<dbReference type="UniPathway" id="UPA00077">
    <property type="reaction ID" value="UER00155"/>
</dbReference>
<organism evidence="14 15">
    <name type="scientific">Novosphingobium sediminis</name>
    <dbReference type="NCBI Taxonomy" id="707214"/>
    <lineage>
        <taxon>Bacteria</taxon>
        <taxon>Pseudomonadati</taxon>
        <taxon>Pseudomonadota</taxon>
        <taxon>Alphaproteobacteria</taxon>
        <taxon>Sphingomonadales</taxon>
        <taxon>Sphingomonadaceae</taxon>
        <taxon>Novosphingobium</taxon>
    </lineage>
</organism>
<evidence type="ECO:0000256" key="7">
    <source>
        <dbReference type="ARBA" id="ARBA00022777"/>
    </source>
</evidence>
<keyword evidence="5" id="KW-0808">Transferase</keyword>
<evidence type="ECO:0000256" key="11">
    <source>
        <dbReference type="ARBA" id="ARBA00029766"/>
    </source>
</evidence>
<dbReference type="GO" id="GO:0003848">
    <property type="term" value="F:2-amino-4-hydroxy-6-hydroxymethyldihydropteridine diphosphokinase activity"/>
    <property type="evidence" value="ECO:0007669"/>
    <property type="project" value="UniProtKB-EC"/>
</dbReference>